<feature type="transmembrane region" description="Helical" evidence="1">
    <location>
        <begin position="67"/>
        <end position="93"/>
    </location>
</feature>
<feature type="transmembrane region" description="Helical" evidence="1">
    <location>
        <begin position="20"/>
        <end position="41"/>
    </location>
</feature>
<comment type="caution">
    <text evidence="2">The sequence shown here is derived from an EMBL/GenBank/DDBJ whole genome shotgun (WGS) entry which is preliminary data.</text>
</comment>
<dbReference type="Proteomes" id="UP000323632">
    <property type="component" value="Unassembled WGS sequence"/>
</dbReference>
<proteinExistence type="predicted"/>
<keyword evidence="1" id="KW-1133">Transmembrane helix</keyword>
<sequence length="314" mass="37279">MDNISEFFKEFKNRLNNPIFGSFIISWLIINWRIPIGLFGYRLSDLKLDGYNSYADLILRNASTWNYFWHPLIFAVLYTFLFPVFRMLIIAFLSYIKKKSNNWNTEIMKDYYVPMNRFVRQEQKYDDLARTLQQIYTEDSKTVEENVELKTHILKLNEDLVVEKNKLPQLRLEVEDMKSEHQRYVQFNNINCISGEWLFIRTNPNSESENEEEIKIMIIGSSISIMTPIDVILWGRILSFNYNSLRKDITIVWEYMDYHPLIDAHTLGKAAFLDVHILQLGYRGKTDVIRGMEGVDHLGNKVQYSRLLKESSRL</sequence>
<gene>
    <name evidence="2" type="ORF">F0919_00730</name>
</gene>
<keyword evidence="3" id="KW-1185">Reference proteome</keyword>
<evidence type="ECO:0000313" key="2">
    <source>
        <dbReference type="EMBL" id="KAA5536223.1"/>
    </source>
</evidence>
<dbReference type="EMBL" id="VWSH01000001">
    <property type="protein sequence ID" value="KAA5536223.1"/>
    <property type="molecule type" value="Genomic_DNA"/>
</dbReference>
<protein>
    <submittedName>
        <fullName evidence="2">Uncharacterized protein</fullName>
    </submittedName>
</protein>
<dbReference type="AlphaFoldDB" id="A0A5M6CME7"/>
<name>A0A5M6CME7_9BACT</name>
<evidence type="ECO:0000256" key="1">
    <source>
        <dbReference type="SAM" id="Phobius"/>
    </source>
</evidence>
<keyword evidence="1" id="KW-0812">Transmembrane</keyword>
<accession>A0A5M6CME7</accession>
<organism evidence="2 3">
    <name type="scientific">Taibaiella lutea</name>
    <dbReference type="NCBI Taxonomy" id="2608001"/>
    <lineage>
        <taxon>Bacteria</taxon>
        <taxon>Pseudomonadati</taxon>
        <taxon>Bacteroidota</taxon>
        <taxon>Chitinophagia</taxon>
        <taxon>Chitinophagales</taxon>
        <taxon>Chitinophagaceae</taxon>
        <taxon>Taibaiella</taxon>
    </lineage>
</organism>
<keyword evidence="1" id="KW-0472">Membrane</keyword>
<dbReference type="RefSeq" id="WP_150030796.1">
    <property type="nucleotide sequence ID" value="NZ_VWSH01000001.1"/>
</dbReference>
<reference evidence="2 3" key="1">
    <citation type="submission" date="2019-09" db="EMBL/GenBank/DDBJ databases">
        <title>Genome sequence and assembly of Taibaiella sp.</title>
        <authorList>
            <person name="Chhetri G."/>
        </authorList>
    </citation>
    <scope>NUCLEOTIDE SEQUENCE [LARGE SCALE GENOMIC DNA]</scope>
    <source>
        <strain evidence="2 3">KVB11</strain>
    </source>
</reference>
<evidence type="ECO:0000313" key="3">
    <source>
        <dbReference type="Proteomes" id="UP000323632"/>
    </source>
</evidence>